<dbReference type="Pfam" id="PF00072">
    <property type="entry name" value="Response_reg"/>
    <property type="match status" value="1"/>
</dbReference>
<evidence type="ECO:0000256" key="1">
    <source>
        <dbReference type="ARBA" id="ARBA00000085"/>
    </source>
</evidence>
<accession>A0A1H4A4Y9</accession>
<evidence type="ECO:0000256" key="3">
    <source>
        <dbReference type="ARBA" id="ARBA00022553"/>
    </source>
</evidence>
<feature type="transmembrane region" description="Helical" evidence="5">
    <location>
        <begin position="311"/>
        <end position="331"/>
    </location>
</feature>
<dbReference type="STRING" id="150146.SAMN05443667_103201"/>
<evidence type="ECO:0000259" key="6">
    <source>
        <dbReference type="PROSITE" id="PS50109"/>
    </source>
</evidence>
<dbReference type="PROSITE" id="PS50109">
    <property type="entry name" value="HIS_KIN"/>
    <property type="match status" value="1"/>
</dbReference>
<dbReference type="SMART" id="SM00387">
    <property type="entry name" value="HATPase_c"/>
    <property type="match status" value="1"/>
</dbReference>
<dbReference type="SUPFAM" id="SSF47384">
    <property type="entry name" value="Homodimeric domain of signal transducing histidine kinase"/>
    <property type="match status" value="1"/>
</dbReference>
<dbReference type="PRINTS" id="PR00344">
    <property type="entry name" value="BCTRLSENSOR"/>
</dbReference>
<dbReference type="Pfam" id="PF13181">
    <property type="entry name" value="TPR_8"/>
    <property type="match status" value="1"/>
</dbReference>
<reference evidence="9" key="1">
    <citation type="submission" date="2016-10" db="EMBL/GenBank/DDBJ databases">
        <authorList>
            <person name="Varghese N."/>
            <person name="Submissions S."/>
        </authorList>
    </citation>
    <scope>NUCLEOTIDE SEQUENCE [LARGE SCALE GENOMIC DNA]</scope>
    <source>
        <strain evidence="9">DSM 22376</strain>
    </source>
</reference>
<dbReference type="Gene3D" id="1.10.287.130">
    <property type="match status" value="1"/>
</dbReference>
<dbReference type="InterPro" id="IPR011990">
    <property type="entry name" value="TPR-like_helical_dom_sf"/>
</dbReference>
<dbReference type="InterPro" id="IPR036890">
    <property type="entry name" value="HATPase_C_sf"/>
</dbReference>
<keyword evidence="5" id="KW-0472">Membrane</keyword>
<dbReference type="InterPro" id="IPR036097">
    <property type="entry name" value="HisK_dim/P_sf"/>
</dbReference>
<dbReference type="InterPro" id="IPR003594">
    <property type="entry name" value="HATPase_dom"/>
</dbReference>
<dbReference type="Gene3D" id="3.30.565.10">
    <property type="entry name" value="Histidine kinase-like ATPase, C-terminal domain"/>
    <property type="match status" value="1"/>
</dbReference>
<dbReference type="InterPro" id="IPR019734">
    <property type="entry name" value="TPR_rpt"/>
</dbReference>
<dbReference type="InterPro" id="IPR003661">
    <property type="entry name" value="HisK_dim/P_dom"/>
</dbReference>
<evidence type="ECO:0000256" key="4">
    <source>
        <dbReference type="PROSITE-ProRule" id="PRU00169"/>
    </source>
</evidence>
<dbReference type="CDD" id="cd00082">
    <property type="entry name" value="HisKA"/>
    <property type="match status" value="1"/>
</dbReference>
<dbReference type="Gene3D" id="1.25.40.10">
    <property type="entry name" value="Tetratricopeptide repeat domain"/>
    <property type="match status" value="1"/>
</dbReference>
<dbReference type="InterPro" id="IPR001789">
    <property type="entry name" value="Sig_transdc_resp-reg_receiver"/>
</dbReference>
<dbReference type="Pfam" id="PF02518">
    <property type="entry name" value="HATPase_c"/>
    <property type="match status" value="1"/>
</dbReference>
<evidence type="ECO:0000256" key="2">
    <source>
        <dbReference type="ARBA" id="ARBA00012438"/>
    </source>
</evidence>
<dbReference type="EC" id="2.7.13.3" evidence="2"/>
<dbReference type="SUPFAM" id="SSF52172">
    <property type="entry name" value="CheY-like"/>
    <property type="match status" value="1"/>
</dbReference>
<name>A0A1H4A4Y9_9FLAO</name>
<feature type="domain" description="Response regulatory" evidence="7">
    <location>
        <begin position="614"/>
        <end position="728"/>
    </location>
</feature>
<dbReference type="GO" id="GO:0000155">
    <property type="term" value="F:phosphorelay sensor kinase activity"/>
    <property type="evidence" value="ECO:0007669"/>
    <property type="project" value="InterPro"/>
</dbReference>
<dbReference type="OrthoDB" id="4457677at2"/>
<dbReference type="Gene3D" id="3.40.50.2300">
    <property type="match status" value="1"/>
</dbReference>
<dbReference type="CDD" id="cd16922">
    <property type="entry name" value="HATPase_EvgS-ArcB-TorS-like"/>
    <property type="match status" value="1"/>
</dbReference>
<dbReference type="PROSITE" id="PS50110">
    <property type="entry name" value="RESPONSE_REGULATORY"/>
    <property type="match status" value="1"/>
</dbReference>
<dbReference type="EMBL" id="FNRD01000003">
    <property type="protein sequence ID" value="SEA31016.1"/>
    <property type="molecule type" value="Genomic_DNA"/>
</dbReference>
<dbReference type="CDD" id="cd17546">
    <property type="entry name" value="REC_hyHK_CKI1_RcsC-like"/>
    <property type="match status" value="1"/>
</dbReference>
<feature type="domain" description="Histidine kinase" evidence="6">
    <location>
        <begin position="371"/>
        <end position="591"/>
    </location>
</feature>
<dbReference type="InterPro" id="IPR005467">
    <property type="entry name" value="His_kinase_dom"/>
</dbReference>
<keyword evidence="5" id="KW-0812">Transmembrane</keyword>
<dbReference type="AlphaFoldDB" id="A0A1H4A4Y9"/>
<dbReference type="FunFam" id="3.30.565.10:FF:000010">
    <property type="entry name" value="Sensor histidine kinase RcsC"/>
    <property type="match status" value="1"/>
</dbReference>
<dbReference type="SUPFAM" id="SSF55874">
    <property type="entry name" value="ATPase domain of HSP90 chaperone/DNA topoisomerase II/histidine kinase"/>
    <property type="match status" value="1"/>
</dbReference>
<evidence type="ECO:0000313" key="9">
    <source>
        <dbReference type="Proteomes" id="UP000198951"/>
    </source>
</evidence>
<dbReference type="PANTHER" id="PTHR45339:SF3">
    <property type="entry name" value="HISTIDINE KINASE"/>
    <property type="match status" value="1"/>
</dbReference>
<dbReference type="Pfam" id="PF00512">
    <property type="entry name" value="HisKA"/>
    <property type="match status" value="1"/>
</dbReference>
<dbReference type="Proteomes" id="UP000198951">
    <property type="component" value="Unassembled WGS sequence"/>
</dbReference>
<evidence type="ECO:0000259" key="7">
    <source>
        <dbReference type="PROSITE" id="PS50110"/>
    </source>
</evidence>
<dbReference type="InterPro" id="IPR011006">
    <property type="entry name" value="CheY-like_superfamily"/>
</dbReference>
<evidence type="ECO:0000313" key="8">
    <source>
        <dbReference type="EMBL" id="SEA31016.1"/>
    </source>
</evidence>
<dbReference type="SMART" id="SM00388">
    <property type="entry name" value="HisKA"/>
    <property type="match status" value="1"/>
</dbReference>
<sequence>MLHSRILLFLFFTLNMFSNGPIAKTDTLSRKAILKLTAEATDNLSAFKFEQSLATARVALRYAINRNDDYLVAKSYNTIAATFEALSEVDKAIFYYKKGLAYADKSSNDTIKSSLNNNIGNIYCFELNKLDEGVNYYKKALEYSTKIDDTRGIYITKMNIAWAYFYRGNFEKGRPYLDFINKHQSDYGGKGTIVALNMLNGMYYTNKLELDKADSFFKNAIRLGNEGNEKSDLSYAHQEYANLLKKKGDYKKAYENLVIYNSIRKSLEDSDKVKRANIVGVNLELDEYKRKVDTIENEISLQYLSLQKSRVIVVLFIIALTVVLLLLYSVYKNYSFKKKINADLIIANEKLFIAKEKAEEASYLKSQFVSTISHELRTPLYGVVGITNMLLDEHKELADSPHLSSLKFSARYLLSLVNDVLQINKIEENRIVLESLTFNMSDEINLIKNSLSFIAKSHDNHINVVIDPSIPEYLIGDKLRFSQIIINMVSNALKFTNNGEVTIKADLVKIENKAHFIEFNIQDNGVGIAEEDQEKIFDKFVQIGRKEIDYQGTGLGLSIVKRLLELFNSTISLKSKIGEGTTFTFTIAFDHDPAKSIELINKIQVDLTSSEIFKILVVDDNKINQLITKKIIEKNNYKCIVVDSGIDALEILETETFDIILMDINMPLMNGFETTIRLRQKGIVTPVIALTAFDKDEIIEEALSAGINDIIIKPFEPILLFKTINQLLYEENETELV</sequence>
<feature type="modified residue" description="4-aspartylphosphate" evidence="4">
    <location>
        <position position="663"/>
    </location>
</feature>
<proteinExistence type="predicted"/>
<keyword evidence="5" id="KW-1133">Transmembrane helix</keyword>
<dbReference type="SMART" id="SM00448">
    <property type="entry name" value="REC"/>
    <property type="match status" value="1"/>
</dbReference>
<dbReference type="SMART" id="SM00028">
    <property type="entry name" value="TPR"/>
    <property type="match status" value="3"/>
</dbReference>
<keyword evidence="9" id="KW-1185">Reference proteome</keyword>
<dbReference type="PANTHER" id="PTHR45339">
    <property type="entry name" value="HYBRID SIGNAL TRANSDUCTION HISTIDINE KINASE J"/>
    <property type="match status" value="1"/>
</dbReference>
<evidence type="ECO:0000256" key="5">
    <source>
        <dbReference type="SAM" id="Phobius"/>
    </source>
</evidence>
<organism evidence="8 9">
    <name type="scientific">Flavobacterium gillisiae</name>
    <dbReference type="NCBI Taxonomy" id="150146"/>
    <lineage>
        <taxon>Bacteria</taxon>
        <taxon>Pseudomonadati</taxon>
        <taxon>Bacteroidota</taxon>
        <taxon>Flavobacteriia</taxon>
        <taxon>Flavobacteriales</taxon>
        <taxon>Flavobacteriaceae</taxon>
        <taxon>Flavobacterium</taxon>
    </lineage>
</organism>
<keyword evidence="3 4" id="KW-0597">Phosphoprotein</keyword>
<gene>
    <name evidence="8" type="ORF">SAMN05443667_103201</name>
</gene>
<dbReference type="SUPFAM" id="SSF48452">
    <property type="entry name" value="TPR-like"/>
    <property type="match status" value="2"/>
</dbReference>
<dbReference type="InterPro" id="IPR004358">
    <property type="entry name" value="Sig_transdc_His_kin-like_C"/>
</dbReference>
<comment type="catalytic activity">
    <reaction evidence="1">
        <text>ATP + protein L-histidine = ADP + protein N-phospho-L-histidine.</text>
        <dbReference type="EC" id="2.7.13.3"/>
    </reaction>
</comment>
<protein>
    <recommendedName>
        <fullName evidence="2">histidine kinase</fullName>
        <ecNumber evidence="2">2.7.13.3</ecNumber>
    </recommendedName>
</protein>